<dbReference type="STRING" id="4097.A0A1S3ZJ75"/>
<feature type="compositionally biased region" description="Polar residues" evidence="1">
    <location>
        <begin position="135"/>
        <end position="147"/>
    </location>
</feature>
<feature type="compositionally biased region" description="Polar residues" evidence="1">
    <location>
        <begin position="165"/>
        <end position="225"/>
    </location>
</feature>
<name>A0A1S3ZJ75_TOBAC</name>
<evidence type="ECO:0000256" key="1">
    <source>
        <dbReference type="SAM" id="MobiDB-lite"/>
    </source>
</evidence>
<dbReference type="OMA" id="QHEFTNQ"/>
<keyword evidence="2" id="KW-0732">Signal</keyword>
<feature type="chain" id="PRO_5010201038" evidence="2">
    <location>
        <begin position="24"/>
        <end position="376"/>
    </location>
</feature>
<feature type="region of interest" description="Disordered" evidence="1">
    <location>
        <begin position="38"/>
        <end position="97"/>
    </location>
</feature>
<proteinExistence type="predicted"/>
<evidence type="ECO:0000313" key="3">
    <source>
        <dbReference type="RefSeq" id="XP_016464449.1"/>
    </source>
</evidence>
<dbReference type="Pfam" id="PF01803">
    <property type="entry name" value="LIM_bind"/>
    <property type="match status" value="1"/>
</dbReference>
<dbReference type="PaxDb" id="4097-A0A1S3ZJ75"/>
<protein>
    <submittedName>
        <fullName evidence="3">Transcriptional corepressor SEUSS</fullName>
    </submittedName>
</protein>
<sequence length="376" mass="39204">MGYNFLFCYVLLVQLQISEVVNSMKDLIDYSRETRTGPMESLAKFPRRNGSSVGVHDPAQPSEDQSQQQPQLQSQQQQQQQQTASQNSNHDSSVQAGAMQLASSNGIPSVNNSLNPASVTSSSSSVVRLLHQNSMTSRQQTPMNGVNSPYAGNGVNSPYAGNAVQMPSPSSSNTMPQSQPNPSTFQSPTPCSSSNPPQTSHGGLSSGPHVNSANSPNISVHQPTLSGDIDANDSQSSVQKIIHDMMMSSQLGGGGLVGGGTMVNDIKSVNGMIATANNSILNGSSCLVGNGTANANIGMGPGYGNMGNGLSQAAMANGIRAALGNNSVAMNGRVGMPMSREQSMSQQQQDLGNQLLSGLGAVNGFNNLQFDWKTSP</sequence>
<dbReference type="PANTHER" id="PTHR10378">
    <property type="entry name" value="LIM DOMAIN-BINDING PROTEIN"/>
    <property type="match status" value="1"/>
</dbReference>
<dbReference type="InterPro" id="IPR029005">
    <property type="entry name" value="LIM-bd/SEUSS"/>
</dbReference>
<dbReference type="RefSeq" id="XP_016464449.1">
    <property type="nucleotide sequence ID" value="XM_016608963.1"/>
</dbReference>
<feature type="region of interest" description="Disordered" evidence="1">
    <location>
        <begin position="135"/>
        <end position="236"/>
    </location>
</feature>
<dbReference type="OrthoDB" id="774557at2759"/>
<dbReference type="KEGG" id="nta:107787400"/>
<gene>
    <name evidence="3" type="primary">LOC107787400</name>
</gene>
<evidence type="ECO:0000256" key="2">
    <source>
        <dbReference type="SAM" id="SignalP"/>
    </source>
</evidence>
<feature type="signal peptide" evidence="2">
    <location>
        <begin position="1"/>
        <end position="23"/>
    </location>
</feature>
<organism evidence="3">
    <name type="scientific">Nicotiana tabacum</name>
    <name type="common">Common tobacco</name>
    <dbReference type="NCBI Taxonomy" id="4097"/>
    <lineage>
        <taxon>Eukaryota</taxon>
        <taxon>Viridiplantae</taxon>
        <taxon>Streptophyta</taxon>
        <taxon>Embryophyta</taxon>
        <taxon>Tracheophyta</taxon>
        <taxon>Spermatophyta</taxon>
        <taxon>Magnoliopsida</taxon>
        <taxon>eudicotyledons</taxon>
        <taxon>Gunneridae</taxon>
        <taxon>Pentapetalae</taxon>
        <taxon>asterids</taxon>
        <taxon>lamiids</taxon>
        <taxon>Solanales</taxon>
        <taxon>Solanaceae</taxon>
        <taxon>Nicotianoideae</taxon>
        <taxon>Nicotianeae</taxon>
        <taxon>Nicotiana</taxon>
    </lineage>
</organism>
<reference evidence="3" key="1">
    <citation type="submission" date="2025-08" db="UniProtKB">
        <authorList>
            <consortium name="RefSeq"/>
        </authorList>
    </citation>
    <scope>IDENTIFICATION</scope>
</reference>
<accession>A0A1S3ZJ75</accession>
<dbReference type="AlphaFoldDB" id="A0A1S3ZJ75"/>
<feature type="compositionally biased region" description="Low complexity" evidence="1">
    <location>
        <begin position="60"/>
        <end position="88"/>
    </location>
</feature>